<evidence type="ECO:0000313" key="2">
    <source>
        <dbReference type="EMBL" id="KSA02835.1"/>
    </source>
</evidence>
<feature type="compositionally biased region" description="Acidic residues" evidence="1">
    <location>
        <begin position="381"/>
        <end position="396"/>
    </location>
</feature>
<proteinExistence type="predicted"/>
<dbReference type="InterPro" id="IPR011990">
    <property type="entry name" value="TPR-like_helical_dom_sf"/>
</dbReference>
<gene>
    <name evidence="2" type="ORF">AC631_01432</name>
</gene>
<sequence>MGEIDQIIADARALLQFSQAEKALELLTPNFESNSSNISFLQIFGETLLENNDLENAYDVLMKACEIDPTGDKGTEKFLYLGQIIGGPDGLKYLDNGLNKLSIQLNAINEDKGEDDEVLVELSKLYETKEELQKYFIKKLNQGIFAKIEIWMTDLCMEPEAEAQCNDLIAYSLKLDDQNPESLSLLSSIRISQQRVDEAKDALEKSWALFQDKKTKLEEAANNLQVNSENKSQPDSFEVGLEYMELIQPLLTLARFAIELELYEIATTISSNSQDINENILESYYYEALANILSAKQIAYKLQSSNVEDYRDLEIKQLLKSQNSDIKAFIDEAKSALTQGYKITQTDSVDADPELIEQVLTLVDELGGPIISELMPQKNEAEEEGWEEEINSDEEL</sequence>
<feature type="region of interest" description="Disordered" evidence="1">
    <location>
        <begin position="374"/>
        <end position="396"/>
    </location>
</feature>
<organism evidence="2 3">
    <name type="scientific">Debaryomyces fabryi</name>
    <dbReference type="NCBI Taxonomy" id="58627"/>
    <lineage>
        <taxon>Eukaryota</taxon>
        <taxon>Fungi</taxon>
        <taxon>Dikarya</taxon>
        <taxon>Ascomycota</taxon>
        <taxon>Saccharomycotina</taxon>
        <taxon>Pichiomycetes</taxon>
        <taxon>Debaryomycetaceae</taxon>
        <taxon>Debaryomyces</taxon>
    </lineage>
</organism>
<evidence type="ECO:0000313" key="3">
    <source>
        <dbReference type="Proteomes" id="UP000054251"/>
    </source>
</evidence>
<name>A0A0V1Q2Y5_9ASCO</name>
<dbReference type="RefSeq" id="XP_015468937.1">
    <property type="nucleotide sequence ID" value="XM_015610262.1"/>
</dbReference>
<dbReference type="Proteomes" id="UP000054251">
    <property type="component" value="Unassembled WGS sequence"/>
</dbReference>
<dbReference type="EMBL" id="LMYN01000019">
    <property type="protein sequence ID" value="KSA02835.1"/>
    <property type="molecule type" value="Genomic_DNA"/>
</dbReference>
<dbReference type="AlphaFoldDB" id="A0A0V1Q2Y5"/>
<dbReference type="CDD" id="cd24142">
    <property type="entry name" value="ACL4-like"/>
    <property type="match status" value="1"/>
</dbReference>
<dbReference type="Pfam" id="PF13181">
    <property type="entry name" value="TPR_8"/>
    <property type="match status" value="1"/>
</dbReference>
<dbReference type="SUPFAM" id="SSF48452">
    <property type="entry name" value="TPR-like"/>
    <property type="match status" value="1"/>
</dbReference>
<dbReference type="GeneID" id="26838441"/>
<reference evidence="2 3" key="1">
    <citation type="submission" date="2015-11" db="EMBL/GenBank/DDBJ databases">
        <title>The genome of Debaryomyces fabryi.</title>
        <authorList>
            <person name="Tafer H."/>
            <person name="Lopandic K."/>
        </authorList>
    </citation>
    <scope>NUCLEOTIDE SEQUENCE [LARGE SCALE GENOMIC DNA]</scope>
    <source>
        <strain evidence="2 3">CBS 789</strain>
    </source>
</reference>
<comment type="caution">
    <text evidence="2">The sequence shown here is derived from an EMBL/GenBank/DDBJ whole genome shotgun (WGS) entry which is preliminary data.</text>
</comment>
<evidence type="ECO:0000256" key="1">
    <source>
        <dbReference type="SAM" id="MobiDB-lite"/>
    </source>
</evidence>
<protein>
    <submittedName>
        <fullName evidence="2">Uncharacterized protein</fullName>
    </submittedName>
</protein>
<dbReference type="OrthoDB" id="1914839at2759"/>
<accession>A0A0V1Q2Y5</accession>
<dbReference type="InterPro" id="IPR019734">
    <property type="entry name" value="TPR_rpt"/>
</dbReference>
<keyword evidence="3" id="KW-1185">Reference proteome</keyword>
<dbReference type="Gene3D" id="1.25.40.10">
    <property type="entry name" value="Tetratricopeptide repeat domain"/>
    <property type="match status" value="1"/>
</dbReference>